<organism evidence="3">
    <name type="scientific">hydrothermal vent metagenome</name>
    <dbReference type="NCBI Taxonomy" id="652676"/>
    <lineage>
        <taxon>unclassified sequences</taxon>
        <taxon>metagenomes</taxon>
        <taxon>ecological metagenomes</taxon>
    </lineage>
</organism>
<dbReference type="InterPro" id="IPR019494">
    <property type="entry name" value="FIST_C"/>
</dbReference>
<dbReference type="SMART" id="SM00897">
    <property type="entry name" value="FIST"/>
    <property type="match status" value="1"/>
</dbReference>
<protein>
    <recommendedName>
        <fullName evidence="4">Histidine kinase</fullName>
    </recommendedName>
</protein>
<name>A0A3B1AHF7_9ZZZZ</name>
<reference evidence="3" key="1">
    <citation type="submission" date="2018-06" db="EMBL/GenBank/DDBJ databases">
        <authorList>
            <person name="Zhirakovskaya E."/>
        </authorList>
    </citation>
    <scope>NUCLEOTIDE SEQUENCE</scope>
</reference>
<feature type="domain" description="FIST C-domain" evidence="2">
    <location>
        <begin position="217"/>
        <end position="358"/>
    </location>
</feature>
<proteinExistence type="predicted"/>
<dbReference type="AlphaFoldDB" id="A0A3B1AHF7"/>
<evidence type="ECO:0008006" key="4">
    <source>
        <dbReference type="Google" id="ProtNLM"/>
    </source>
</evidence>
<sequence length="371" mass="40858">MTSYILSHASDPDWQVALQQCVQQLQEQGAVSSSTATPVLAFIYVTDDYAAYFKKIISELKIQFPSIDWVGTIGFSICVTDIEYAEQPAMAMMLTDTESSNYHIFREQAAVQNNEDSTQVQFAIVHADPRNPMLTEQIETLAKTLEPSYFVGGLTSAKDYFYQYADGITEGGLSGVIFNHTGNIMTGLSQGCSPISDTFTLTDCEHHMALSIDNRPALDVFKENIGEILARDIDRAAGYIFAGFPVQGSDTGDYLVRNIIGIDADNHFIAIADDLKPGTPIMFCKRDSQTAIDDLKRMLTTLKDRLQGKKPKGALYISCLGRGQHMFGDVSSEMKYITDVLGDIPTIGFYANGEIAGQRLYGFTGVLTLFL</sequence>
<dbReference type="EMBL" id="UOFT01000061">
    <property type="protein sequence ID" value="VAW97729.1"/>
    <property type="molecule type" value="Genomic_DNA"/>
</dbReference>
<dbReference type="Pfam" id="PF08495">
    <property type="entry name" value="FIST"/>
    <property type="match status" value="1"/>
</dbReference>
<feature type="domain" description="FIST" evidence="1">
    <location>
        <begin position="37"/>
        <end position="216"/>
    </location>
</feature>
<evidence type="ECO:0000259" key="1">
    <source>
        <dbReference type="SMART" id="SM00897"/>
    </source>
</evidence>
<accession>A0A3B1AHF7</accession>
<dbReference type="PANTHER" id="PTHR40252">
    <property type="entry name" value="BLR0328 PROTEIN"/>
    <property type="match status" value="1"/>
</dbReference>
<dbReference type="SMART" id="SM01204">
    <property type="entry name" value="FIST_C"/>
    <property type="match status" value="1"/>
</dbReference>
<evidence type="ECO:0000313" key="3">
    <source>
        <dbReference type="EMBL" id="VAW97729.1"/>
    </source>
</evidence>
<dbReference type="InterPro" id="IPR013702">
    <property type="entry name" value="FIST_domain_N"/>
</dbReference>
<evidence type="ECO:0000259" key="2">
    <source>
        <dbReference type="SMART" id="SM01204"/>
    </source>
</evidence>
<gene>
    <name evidence="3" type="ORF">MNBD_GAMMA23-611</name>
</gene>
<dbReference type="Pfam" id="PF10442">
    <property type="entry name" value="FIST_C"/>
    <property type="match status" value="1"/>
</dbReference>
<dbReference type="PANTHER" id="PTHR40252:SF2">
    <property type="entry name" value="BLR0328 PROTEIN"/>
    <property type="match status" value="1"/>
</dbReference>